<keyword evidence="2" id="KW-1185">Reference proteome</keyword>
<organism evidence="1 2">
    <name type="scientific">Protopolystoma xenopodis</name>
    <dbReference type="NCBI Taxonomy" id="117903"/>
    <lineage>
        <taxon>Eukaryota</taxon>
        <taxon>Metazoa</taxon>
        <taxon>Spiralia</taxon>
        <taxon>Lophotrochozoa</taxon>
        <taxon>Platyhelminthes</taxon>
        <taxon>Monogenea</taxon>
        <taxon>Polyopisthocotylea</taxon>
        <taxon>Polystomatidea</taxon>
        <taxon>Polystomatidae</taxon>
        <taxon>Protopolystoma</taxon>
    </lineage>
</organism>
<name>A0A3S5CS47_9PLAT</name>
<gene>
    <name evidence="1" type="ORF">PXEA_LOCUS37036</name>
</gene>
<reference evidence="1" key="1">
    <citation type="submission" date="2018-11" db="EMBL/GenBank/DDBJ databases">
        <authorList>
            <consortium name="Pathogen Informatics"/>
        </authorList>
    </citation>
    <scope>NUCLEOTIDE SEQUENCE</scope>
</reference>
<protein>
    <submittedName>
        <fullName evidence="1">Uncharacterized protein</fullName>
    </submittedName>
</protein>
<proteinExistence type="predicted"/>
<evidence type="ECO:0000313" key="1">
    <source>
        <dbReference type="EMBL" id="VEL43596.1"/>
    </source>
</evidence>
<dbReference type="AlphaFoldDB" id="A0A3S5CS47"/>
<dbReference type="Proteomes" id="UP000784294">
    <property type="component" value="Unassembled WGS sequence"/>
</dbReference>
<sequence length="130" mass="13454">MATASRLEKDSRAEAEADRQTADWLRASLDQAQEAAATQLTEMARHLAGLTDELEMFRHGGETAYGSVCWKPLATLSSMEEGIRGQISPASVATQVAQTNNTLPSYGGLACPPNGGGGSGGMGGQAIKAS</sequence>
<comment type="caution">
    <text evidence="1">The sequence shown here is derived from an EMBL/GenBank/DDBJ whole genome shotgun (WGS) entry which is preliminary data.</text>
</comment>
<evidence type="ECO:0000313" key="2">
    <source>
        <dbReference type="Proteomes" id="UP000784294"/>
    </source>
</evidence>
<accession>A0A3S5CS47</accession>
<dbReference type="EMBL" id="CAAALY010283118">
    <property type="protein sequence ID" value="VEL43596.1"/>
    <property type="molecule type" value="Genomic_DNA"/>
</dbReference>